<dbReference type="PRINTS" id="PR00081">
    <property type="entry name" value="GDHRDH"/>
</dbReference>
<dbReference type="InterPro" id="IPR051911">
    <property type="entry name" value="SDR_oxidoreductase"/>
</dbReference>
<keyword evidence="3" id="KW-1185">Reference proteome</keyword>
<dbReference type="PROSITE" id="PS00061">
    <property type="entry name" value="ADH_SHORT"/>
    <property type="match status" value="1"/>
</dbReference>
<gene>
    <name evidence="2" type="ORF">J3R73_003546</name>
</gene>
<proteinExistence type="inferred from homology"/>
<dbReference type="InterPro" id="IPR002347">
    <property type="entry name" value="SDR_fam"/>
</dbReference>
<protein>
    <submittedName>
        <fullName evidence="2">NAD(P)-dependent dehydrogenase (Short-subunit alcohol dehydrogenase family)</fullName>
    </submittedName>
</protein>
<evidence type="ECO:0000256" key="1">
    <source>
        <dbReference type="RuleBase" id="RU000363"/>
    </source>
</evidence>
<dbReference type="Pfam" id="PF00106">
    <property type="entry name" value="adh_short"/>
    <property type="match status" value="1"/>
</dbReference>
<reference evidence="2 3" key="1">
    <citation type="submission" date="2023-07" db="EMBL/GenBank/DDBJ databases">
        <title>Genomic Encyclopedia of Type Strains, Phase IV (KMG-IV): sequencing the most valuable type-strain genomes for metagenomic binning, comparative biology and taxonomic classification.</title>
        <authorList>
            <person name="Goeker M."/>
        </authorList>
    </citation>
    <scope>NUCLEOTIDE SEQUENCE [LARGE SCALE GENOMIC DNA]</scope>
    <source>
        <strain evidence="2 3">DSM 5896</strain>
    </source>
</reference>
<dbReference type="PANTHER" id="PTHR43976:SF9">
    <property type="entry name" value="OXIDOREDUCTASE"/>
    <property type="match status" value="1"/>
</dbReference>
<comment type="caution">
    <text evidence="2">The sequence shown here is derived from an EMBL/GenBank/DDBJ whole genome shotgun (WGS) entry which is preliminary data.</text>
</comment>
<dbReference type="PRINTS" id="PR00080">
    <property type="entry name" value="SDRFAMILY"/>
</dbReference>
<dbReference type="EMBL" id="JAUSVK010000001">
    <property type="protein sequence ID" value="MDQ0393754.1"/>
    <property type="molecule type" value="Genomic_DNA"/>
</dbReference>
<dbReference type="InterPro" id="IPR036291">
    <property type="entry name" value="NAD(P)-bd_dom_sf"/>
</dbReference>
<evidence type="ECO:0000313" key="2">
    <source>
        <dbReference type="EMBL" id="MDQ0393754.1"/>
    </source>
</evidence>
<organism evidence="2 3">
    <name type="scientific">Labrys monachus</name>
    <dbReference type="NCBI Taxonomy" id="217067"/>
    <lineage>
        <taxon>Bacteria</taxon>
        <taxon>Pseudomonadati</taxon>
        <taxon>Pseudomonadota</taxon>
        <taxon>Alphaproteobacteria</taxon>
        <taxon>Hyphomicrobiales</taxon>
        <taxon>Xanthobacteraceae</taxon>
        <taxon>Labrys</taxon>
    </lineage>
</organism>
<accession>A0ABU0FGL5</accession>
<comment type="similarity">
    <text evidence="1">Belongs to the short-chain dehydrogenases/reductases (SDR) family.</text>
</comment>
<evidence type="ECO:0000313" key="3">
    <source>
        <dbReference type="Proteomes" id="UP001237448"/>
    </source>
</evidence>
<dbReference type="InterPro" id="IPR020904">
    <property type="entry name" value="Sc_DH/Rdtase_CS"/>
</dbReference>
<dbReference type="PANTHER" id="PTHR43976">
    <property type="entry name" value="SHORT CHAIN DEHYDROGENASE"/>
    <property type="match status" value="1"/>
</dbReference>
<sequence length="298" mass="31607">MDKHVILVTGAGSGIGNAIATALARAGHIVYASLRLARPDGQKRAAAIRDLAAAEKLDLRVIDLDVLSEASCRAAVDQVLVEQNRIDVVVNNAGMLMTGVTEAFDPDQLQHIFDTNATSWLRVNRAVLPVMRRQGRGTLAYVSSTTAHIPEPFLGPYVAAKAAGEALAEVMGMEVRSFGIDTVIMVPGAFTSGTEHFAHANTPALPAVVAQYGAFPARAETLGNRLVAIDAAHDGSLDVSAVGEALRDALAKPSGERPFRIFVDAQRKGVEDILSVQDARQADLLRQFGLSDLAPPAW</sequence>
<dbReference type="Gene3D" id="3.40.50.720">
    <property type="entry name" value="NAD(P)-binding Rossmann-like Domain"/>
    <property type="match status" value="1"/>
</dbReference>
<name>A0ABU0FGL5_9HYPH</name>
<dbReference type="Proteomes" id="UP001237448">
    <property type="component" value="Unassembled WGS sequence"/>
</dbReference>
<dbReference type="SUPFAM" id="SSF51735">
    <property type="entry name" value="NAD(P)-binding Rossmann-fold domains"/>
    <property type="match status" value="1"/>
</dbReference>
<dbReference type="RefSeq" id="WP_307429548.1">
    <property type="nucleotide sequence ID" value="NZ_JAUSVK010000001.1"/>
</dbReference>